<dbReference type="InterPro" id="IPR006204">
    <property type="entry name" value="GHMP_kinase_N_dom"/>
</dbReference>
<dbReference type="PIRSF" id="PIRSF000530">
    <property type="entry name" value="Galactokinase"/>
    <property type="match status" value="1"/>
</dbReference>
<dbReference type="InterPro" id="IPR020568">
    <property type="entry name" value="Ribosomal_Su5_D2-typ_SF"/>
</dbReference>
<comment type="caution">
    <text evidence="11">The sequence shown here is derived from an EMBL/GenBank/DDBJ whole genome shotgun (WGS) entry which is preliminary data.</text>
</comment>
<feature type="domain" description="GHMP kinase C-terminal" evidence="9">
    <location>
        <begin position="347"/>
        <end position="419"/>
    </location>
</feature>
<organism evidence="11 12">
    <name type="scientific">Rothia koreensis</name>
    <dbReference type="NCBI Taxonomy" id="592378"/>
    <lineage>
        <taxon>Bacteria</taxon>
        <taxon>Bacillati</taxon>
        <taxon>Actinomycetota</taxon>
        <taxon>Actinomycetes</taxon>
        <taxon>Micrococcales</taxon>
        <taxon>Micrococcaceae</taxon>
        <taxon>Rothia</taxon>
    </lineage>
</organism>
<protein>
    <recommendedName>
        <fullName evidence="7">Galactokinase</fullName>
        <ecNumber evidence="7">2.7.1.6</ecNumber>
    </recommendedName>
</protein>
<dbReference type="Pfam" id="PF10509">
    <property type="entry name" value="GalKase_gal_bdg"/>
    <property type="match status" value="1"/>
</dbReference>
<evidence type="ECO:0000256" key="5">
    <source>
        <dbReference type="ARBA" id="ARBA00022840"/>
    </source>
</evidence>
<name>A0A7K1LJA8_9MICC</name>
<dbReference type="GO" id="GO:0005524">
    <property type="term" value="F:ATP binding"/>
    <property type="evidence" value="ECO:0007669"/>
    <property type="project" value="UniProtKB-UniRule"/>
</dbReference>
<keyword evidence="6" id="KW-0119">Carbohydrate metabolism</keyword>
<evidence type="ECO:0000256" key="1">
    <source>
        <dbReference type="ARBA" id="ARBA00006566"/>
    </source>
</evidence>
<dbReference type="SUPFAM" id="SSF54211">
    <property type="entry name" value="Ribosomal protein S5 domain 2-like"/>
    <property type="match status" value="1"/>
</dbReference>
<dbReference type="GO" id="GO:0005829">
    <property type="term" value="C:cytosol"/>
    <property type="evidence" value="ECO:0007669"/>
    <property type="project" value="TreeGrafter"/>
</dbReference>
<accession>A0A7K1LJA8</accession>
<dbReference type="RefSeq" id="WP_129316433.1">
    <property type="nucleotide sequence ID" value="NZ_JBFCQO010000002.1"/>
</dbReference>
<reference evidence="11 12" key="1">
    <citation type="submission" date="2019-12" db="EMBL/GenBank/DDBJ databases">
        <authorList>
            <person name="Li J."/>
            <person name="Shi Y."/>
            <person name="Xu G."/>
            <person name="Xiao D."/>
            <person name="Ran X."/>
        </authorList>
    </citation>
    <scope>NUCLEOTIDE SEQUENCE [LARGE SCALE GENOMIC DNA]</scope>
    <source>
        <strain evidence="11 12">JCM 15915</strain>
    </source>
</reference>
<dbReference type="PROSITE" id="PS00106">
    <property type="entry name" value="GALACTOKINASE"/>
    <property type="match status" value="1"/>
</dbReference>
<dbReference type="GO" id="GO:0006012">
    <property type="term" value="P:galactose metabolic process"/>
    <property type="evidence" value="ECO:0007669"/>
    <property type="project" value="UniProtKB-UniRule"/>
</dbReference>
<dbReference type="PRINTS" id="PR00473">
    <property type="entry name" value="GALCTOKINASE"/>
</dbReference>
<dbReference type="InterPro" id="IPR014721">
    <property type="entry name" value="Ribsml_uS5_D2-typ_fold_subgr"/>
</dbReference>
<feature type="domain" description="GHMP kinase N-terminal" evidence="8">
    <location>
        <begin position="120"/>
        <end position="208"/>
    </location>
</feature>
<dbReference type="SUPFAM" id="SSF55060">
    <property type="entry name" value="GHMP Kinase, C-terminal domain"/>
    <property type="match status" value="1"/>
</dbReference>
<proteinExistence type="inferred from homology"/>
<dbReference type="InterPro" id="IPR000705">
    <property type="entry name" value="Galactokinase"/>
</dbReference>
<comment type="similarity">
    <text evidence="1">Belongs to the GHMP kinase family. GalK subfamily.</text>
</comment>
<keyword evidence="5" id="KW-0067">ATP-binding</keyword>
<dbReference type="EMBL" id="WOGT01000004">
    <property type="protein sequence ID" value="MUN55269.1"/>
    <property type="molecule type" value="Genomic_DNA"/>
</dbReference>
<dbReference type="InterPro" id="IPR013750">
    <property type="entry name" value="GHMP_kinase_C_dom"/>
</dbReference>
<dbReference type="PANTHER" id="PTHR10457:SF7">
    <property type="entry name" value="GALACTOKINASE-RELATED"/>
    <property type="match status" value="1"/>
</dbReference>
<dbReference type="InterPro" id="IPR006206">
    <property type="entry name" value="Mevalonate/galactokinase"/>
</dbReference>
<evidence type="ECO:0000256" key="3">
    <source>
        <dbReference type="ARBA" id="ARBA00022741"/>
    </source>
</evidence>
<evidence type="ECO:0000256" key="7">
    <source>
        <dbReference type="NCBIfam" id="TIGR00131"/>
    </source>
</evidence>
<dbReference type="PROSITE" id="PS00627">
    <property type="entry name" value="GHMP_KINASES_ATP"/>
    <property type="match status" value="1"/>
</dbReference>
<evidence type="ECO:0000256" key="4">
    <source>
        <dbReference type="ARBA" id="ARBA00022777"/>
    </source>
</evidence>
<gene>
    <name evidence="11" type="primary">galK</name>
    <name evidence="11" type="ORF">GMA10_08620</name>
</gene>
<keyword evidence="12" id="KW-1185">Reference proteome</keyword>
<evidence type="ECO:0000259" key="10">
    <source>
        <dbReference type="Pfam" id="PF10509"/>
    </source>
</evidence>
<dbReference type="AlphaFoldDB" id="A0A7K1LJA8"/>
<dbReference type="Gene3D" id="3.30.230.10">
    <property type="match status" value="1"/>
</dbReference>
<keyword evidence="6" id="KW-0299">Galactose metabolism</keyword>
<dbReference type="EC" id="2.7.1.6" evidence="7"/>
<evidence type="ECO:0000256" key="2">
    <source>
        <dbReference type="ARBA" id="ARBA00022679"/>
    </source>
</evidence>
<dbReference type="PRINTS" id="PR00959">
    <property type="entry name" value="MEVGALKINASE"/>
</dbReference>
<evidence type="ECO:0000256" key="6">
    <source>
        <dbReference type="ARBA" id="ARBA00023144"/>
    </source>
</evidence>
<keyword evidence="4 11" id="KW-0418">Kinase</keyword>
<dbReference type="InterPro" id="IPR036554">
    <property type="entry name" value="GHMP_kinase_C_sf"/>
</dbReference>
<feature type="domain" description="Galactokinase N-terminal" evidence="10">
    <location>
        <begin position="22"/>
        <end position="70"/>
    </location>
</feature>
<evidence type="ECO:0000313" key="11">
    <source>
        <dbReference type="EMBL" id="MUN55269.1"/>
    </source>
</evidence>
<dbReference type="GO" id="GO:0004335">
    <property type="term" value="F:galactokinase activity"/>
    <property type="evidence" value="ECO:0007669"/>
    <property type="project" value="UniProtKB-UniRule"/>
</dbReference>
<evidence type="ECO:0000259" key="8">
    <source>
        <dbReference type="Pfam" id="PF00288"/>
    </source>
</evidence>
<evidence type="ECO:0000259" key="9">
    <source>
        <dbReference type="Pfam" id="PF08544"/>
    </source>
</evidence>
<dbReference type="OrthoDB" id="250531at2"/>
<dbReference type="NCBIfam" id="TIGR00131">
    <property type="entry name" value="gal_kin"/>
    <property type="match status" value="1"/>
</dbReference>
<dbReference type="InterPro" id="IPR019741">
    <property type="entry name" value="Galactokinase_CS"/>
</dbReference>
<dbReference type="Proteomes" id="UP000462152">
    <property type="component" value="Unassembled WGS sequence"/>
</dbReference>
<sequence>MTEPVWKPAPNAREQIDAARSLFRETYGSEPWAVFSAPGRVNLIGEHVDYNGGTVVPLALPHRTYVAVAPREDRRVRVASAEEPGDPVITNPDDVAPGRVHGWTSYVFGVPWAMAHESLGSGANGVEIPGADLAICSSVPLGAGLSSSAALECSVAVAFDALASREDADRPLLASSDEGRARLATACILAENEIAGASTGGMDQSISLRAQEGSVLTIDCRDFSSRPLQIDVASAGLSLLVIDTRAPHRLVDGQYAKRREGCDSAARALDVPTLRDALDEAPTEDDVQRLLREWDAAVESGAQDIPAGHTEASMRGLVRHVWTEVLRTQKCVGLFSDAEPPAGDPAWASLGEILNGSHDSLRDDYRVSSPELDAAVDAARAAGALGARMTGGGFGGSAIALVRREHMEAVASAVADAFADAGFGPPEFLEALPSGAARRDV</sequence>
<evidence type="ECO:0000313" key="12">
    <source>
        <dbReference type="Proteomes" id="UP000462152"/>
    </source>
</evidence>
<keyword evidence="2 11" id="KW-0808">Transferase</keyword>
<keyword evidence="3" id="KW-0547">Nucleotide-binding</keyword>
<dbReference type="PANTHER" id="PTHR10457">
    <property type="entry name" value="MEVALONATE KINASE/GALACTOKINASE"/>
    <property type="match status" value="1"/>
</dbReference>
<dbReference type="Pfam" id="PF08544">
    <property type="entry name" value="GHMP_kinases_C"/>
    <property type="match status" value="1"/>
</dbReference>
<dbReference type="InterPro" id="IPR019539">
    <property type="entry name" value="GalKase_N"/>
</dbReference>
<dbReference type="InterPro" id="IPR006203">
    <property type="entry name" value="GHMP_knse_ATP-bd_CS"/>
</dbReference>
<dbReference type="Gene3D" id="3.30.70.890">
    <property type="entry name" value="GHMP kinase, C-terminal domain"/>
    <property type="match status" value="1"/>
</dbReference>
<dbReference type="Pfam" id="PF00288">
    <property type="entry name" value="GHMP_kinases_N"/>
    <property type="match status" value="1"/>
</dbReference>